<evidence type="ECO:0000259" key="3">
    <source>
        <dbReference type="Pfam" id="PF03061"/>
    </source>
</evidence>
<organism evidence="4 5">
    <name type="scientific">Variovorax paradoxus</name>
    <dbReference type="NCBI Taxonomy" id="34073"/>
    <lineage>
        <taxon>Bacteria</taxon>
        <taxon>Pseudomonadati</taxon>
        <taxon>Pseudomonadota</taxon>
        <taxon>Betaproteobacteria</taxon>
        <taxon>Burkholderiales</taxon>
        <taxon>Comamonadaceae</taxon>
        <taxon>Variovorax</taxon>
    </lineage>
</organism>
<dbReference type="SUPFAM" id="SSF54637">
    <property type="entry name" value="Thioesterase/thiol ester dehydrase-isomerase"/>
    <property type="match status" value="1"/>
</dbReference>
<comment type="caution">
    <text evidence="4">The sequence shown here is derived from an EMBL/GenBank/DDBJ whole genome shotgun (WGS) entry which is preliminary data.</text>
</comment>
<keyword evidence="5" id="KW-1185">Reference proteome</keyword>
<feature type="domain" description="Thioesterase" evidence="3">
    <location>
        <begin position="56"/>
        <end position="123"/>
    </location>
</feature>
<protein>
    <submittedName>
        <fullName evidence="4">Thioesterase superfamily protein</fullName>
    </submittedName>
</protein>
<evidence type="ECO:0000313" key="4">
    <source>
        <dbReference type="EMBL" id="KLN53575.1"/>
    </source>
</evidence>
<dbReference type="CDD" id="cd03443">
    <property type="entry name" value="PaaI_thioesterase"/>
    <property type="match status" value="1"/>
</dbReference>
<dbReference type="Proteomes" id="UP000035170">
    <property type="component" value="Unassembled WGS sequence"/>
</dbReference>
<dbReference type="RefSeq" id="WP_047786616.1">
    <property type="nucleotide sequence ID" value="NZ_JZWI01000032.1"/>
</dbReference>
<dbReference type="GO" id="GO:0047617">
    <property type="term" value="F:fatty acyl-CoA hydrolase activity"/>
    <property type="evidence" value="ECO:0007669"/>
    <property type="project" value="InterPro"/>
</dbReference>
<dbReference type="PANTHER" id="PTHR21660:SF1">
    <property type="entry name" value="ACYL-COENZYME A THIOESTERASE 13"/>
    <property type="match status" value="1"/>
</dbReference>
<evidence type="ECO:0000313" key="5">
    <source>
        <dbReference type="Proteomes" id="UP000035170"/>
    </source>
</evidence>
<gene>
    <name evidence="4" type="ORF">VPARA_52610</name>
</gene>
<evidence type="ECO:0000256" key="2">
    <source>
        <dbReference type="ARBA" id="ARBA00022801"/>
    </source>
</evidence>
<sequence>METTVDPFEKLAASGWHRVRAAGGFMSSSGPLWAAREGQGWVYGVWSTDAHLNPAGFVHGGLLATLVDHAISTVAWECAGRTPCVTVQLDAQFLAPVSPGVLIEARAHLVRRTASLLFMRGLLQVAGQEVLVAQALMKVHSRSPNPRQASAPPCI</sequence>
<dbReference type="PATRIC" id="fig|34073.19.peg.5377"/>
<dbReference type="AlphaFoldDB" id="A0A0H2M984"/>
<dbReference type="Pfam" id="PF03061">
    <property type="entry name" value="4HBT"/>
    <property type="match status" value="1"/>
</dbReference>
<comment type="similarity">
    <text evidence="1">Belongs to the thioesterase PaaI family.</text>
</comment>
<evidence type="ECO:0000256" key="1">
    <source>
        <dbReference type="ARBA" id="ARBA00008324"/>
    </source>
</evidence>
<reference evidence="4 5" key="1">
    <citation type="submission" date="2015-03" db="EMBL/GenBank/DDBJ databases">
        <title>Genome sequence of Variovorax paradoxus TBEA6.</title>
        <authorList>
            <person name="Poehlein A."/>
            <person name="Schuldes J."/>
            <person name="Wuebbeler J.H."/>
            <person name="Hiessl S."/>
            <person name="Steinbuechel A."/>
            <person name="Daniel R."/>
        </authorList>
    </citation>
    <scope>NUCLEOTIDE SEQUENCE [LARGE SCALE GENOMIC DNA]</scope>
    <source>
        <strain evidence="4 5">TBEA6</strain>
    </source>
</reference>
<proteinExistence type="inferred from homology"/>
<dbReference type="InterPro" id="IPR006683">
    <property type="entry name" value="Thioestr_dom"/>
</dbReference>
<dbReference type="Gene3D" id="3.10.129.10">
    <property type="entry name" value="Hotdog Thioesterase"/>
    <property type="match status" value="1"/>
</dbReference>
<name>A0A0H2M984_VARPD</name>
<dbReference type="InterPro" id="IPR039298">
    <property type="entry name" value="ACOT13"/>
</dbReference>
<dbReference type="InterPro" id="IPR029069">
    <property type="entry name" value="HotDog_dom_sf"/>
</dbReference>
<accession>A0A0H2M984</accession>
<keyword evidence="2" id="KW-0378">Hydrolase</keyword>
<dbReference type="PANTHER" id="PTHR21660">
    <property type="entry name" value="THIOESTERASE SUPERFAMILY MEMBER-RELATED"/>
    <property type="match status" value="1"/>
</dbReference>
<dbReference type="EMBL" id="JZWI01000032">
    <property type="protein sequence ID" value="KLN53575.1"/>
    <property type="molecule type" value="Genomic_DNA"/>
</dbReference>